<feature type="transmembrane region" description="Helical" evidence="4">
    <location>
        <begin position="247"/>
        <end position="266"/>
    </location>
</feature>
<dbReference type="GO" id="GO:0008270">
    <property type="term" value="F:zinc ion binding"/>
    <property type="evidence" value="ECO:0007669"/>
    <property type="project" value="UniProtKB-KW"/>
</dbReference>
<feature type="transmembrane region" description="Helical" evidence="4">
    <location>
        <begin position="313"/>
        <end position="338"/>
    </location>
</feature>
<dbReference type="PROSITE" id="PS51292">
    <property type="entry name" value="ZF_RING_CH"/>
    <property type="match status" value="1"/>
</dbReference>
<dbReference type="SUPFAM" id="SSF57850">
    <property type="entry name" value="RING/U-box"/>
    <property type="match status" value="1"/>
</dbReference>
<keyword evidence="4" id="KW-1133">Transmembrane helix</keyword>
<reference evidence="6" key="1">
    <citation type="submission" date="2014-11" db="EMBL/GenBank/DDBJ databases">
        <title>Molecular phylogeny of cliff fern family Woodsiaceae with morphological implications.</title>
        <authorList>
            <person name="Shao Y.-Z."/>
            <person name="Wei R."/>
            <person name="Zhang X.-C."/>
        </authorList>
    </citation>
    <scope>NUCLEOTIDE SEQUENCE</scope>
</reference>
<dbReference type="Pfam" id="PF12906">
    <property type="entry name" value="RINGv"/>
    <property type="match status" value="1"/>
</dbReference>
<feature type="domain" description="RING-CH-type" evidence="5">
    <location>
        <begin position="12"/>
        <end position="79"/>
    </location>
</feature>
<sequence length="538" mass="60981">MMHSPIEADRQSDASEGPTCRICRQGAEVRELGDLIHPCRCTGSLHDVHRVCLDTWRKTGSSSNASLQCTVCSQRYVLDLNWTTEWRAIVFGYCRTFLWSLLILAVFGCSQLCIGSLCERWGTAPYGWVNWHREGYDSQILPSFAYLTVKFVLGELYTWVFWGFDDPIGLLYRRLDYPWMPEALEAEAAFFTSLGFIYAYLAVQQVNHRVGQRPLLVHVRAALKALLAGTILTAFWILLAKVASKHSLLKTFLVGLTVAGTFSLSVFWWMSFHLSCVLVVSIAWDSLVTFCFGKPSWQVGEGLIERLLQLLKICRIVLFGPFCFLLLGHFDHISYLWLLSVSGSSLLQKSAVTVPPRFPSEKEFEWFRLQGIATAYAVWGIYFFILLALVTPLTRVYKRGRSRMASHYSVRDLGGIRPSQTEPRTQTQSWIQREVREIHRTAPTEVVRQRAPLTGGEGSPQSAIVQEVFSASRPFLNRPSASPFRASLYPEGERVRPTPPSAPSFESNFSQSDRLISRLCAADKNIPYPSYPAYFPPR</sequence>
<feature type="transmembrane region" description="Helical" evidence="4">
    <location>
        <begin position="376"/>
        <end position="397"/>
    </location>
</feature>
<keyword evidence="4" id="KW-0472">Membrane</keyword>
<dbReference type="PANTHER" id="PTHR46347">
    <property type="entry name" value="RING/FYVE/PHD ZINC FINGER SUPERFAMILY PROTEIN"/>
    <property type="match status" value="1"/>
</dbReference>
<evidence type="ECO:0000256" key="4">
    <source>
        <dbReference type="SAM" id="Phobius"/>
    </source>
</evidence>
<organism evidence="6">
    <name type="scientific">Chromera velia CCMP2878</name>
    <dbReference type="NCBI Taxonomy" id="1169474"/>
    <lineage>
        <taxon>Eukaryota</taxon>
        <taxon>Sar</taxon>
        <taxon>Alveolata</taxon>
        <taxon>Colpodellida</taxon>
        <taxon>Chromeraceae</taxon>
        <taxon>Chromera</taxon>
    </lineage>
</organism>
<dbReference type="InterPro" id="IPR013083">
    <property type="entry name" value="Znf_RING/FYVE/PHD"/>
</dbReference>
<evidence type="ECO:0000256" key="2">
    <source>
        <dbReference type="ARBA" id="ARBA00022771"/>
    </source>
</evidence>
<proteinExistence type="predicted"/>
<evidence type="ECO:0000313" key="6">
    <source>
        <dbReference type="EMBL" id="CUC09576.1"/>
    </source>
</evidence>
<keyword evidence="4" id="KW-0812">Transmembrane</keyword>
<feature type="transmembrane region" description="Helical" evidence="4">
    <location>
        <begin position="97"/>
        <end position="117"/>
    </location>
</feature>
<evidence type="ECO:0000259" key="5">
    <source>
        <dbReference type="PROSITE" id="PS51292"/>
    </source>
</evidence>
<dbReference type="PANTHER" id="PTHR46347:SF1">
    <property type="entry name" value="RING_FYVE_PHD ZINC FINGER SUPERFAMILY PROTEIN"/>
    <property type="match status" value="1"/>
</dbReference>
<dbReference type="SMART" id="SM00744">
    <property type="entry name" value="RINGv"/>
    <property type="match status" value="1"/>
</dbReference>
<dbReference type="VEuPathDB" id="CryptoDB:Cvel_4556"/>
<dbReference type="CDD" id="cd16495">
    <property type="entry name" value="RING_CH-C4HC3_MARCH"/>
    <property type="match status" value="1"/>
</dbReference>
<keyword evidence="3" id="KW-0862">Zinc</keyword>
<evidence type="ECO:0000256" key="3">
    <source>
        <dbReference type="ARBA" id="ARBA00022833"/>
    </source>
</evidence>
<keyword evidence="2" id="KW-0863">Zinc-finger</keyword>
<dbReference type="EMBL" id="CDMZ01001115">
    <property type="protein sequence ID" value="CUC09576.1"/>
    <property type="molecule type" value="Genomic_DNA"/>
</dbReference>
<protein>
    <recommendedName>
        <fullName evidence="5">RING-CH-type domain-containing protein</fullName>
    </recommendedName>
</protein>
<dbReference type="PhylomeDB" id="A0A0K6S7L1"/>
<dbReference type="InterPro" id="IPR011016">
    <property type="entry name" value="Znf_RING-CH"/>
</dbReference>
<evidence type="ECO:0000256" key="1">
    <source>
        <dbReference type="ARBA" id="ARBA00022723"/>
    </source>
</evidence>
<dbReference type="AlphaFoldDB" id="A0A0K6S7L1"/>
<name>A0A0K6S7L1_9ALVE</name>
<feature type="transmembrane region" description="Helical" evidence="4">
    <location>
        <begin position="183"/>
        <end position="201"/>
    </location>
</feature>
<dbReference type="Gene3D" id="3.30.40.10">
    <property type="entry name" value="Zinc/RING finger domain, C3HC4 (zinc finger)"/>
    <property type="match status" value="1"/>
</dbReference>
<gene>
    <name evidence="6" type="ORF">Cvel_4556.t1</name>
</gene>
<keyword evidence="1" id="KW-0479">Metal-binding</keyword>
<feature type="transmembrane region" description="Helical" evidence="4">
    <location>
        <begin position="221"/>
        <end position="240"/>
    </location>
</feature>
<feature type="transmembrane region" description="Helical" evidence="4">
    <location>
        <begin position="140"/>
        <end position="162"/>
    </location>
</feature>
<accession>A0A0K6S7L1</accession>